<dbReference type="EMBL" id="CP043504">
    <property type="protein sequence ID" value="QEO10010.1"/>
    <property type="molecule type" value="Genomic_DNA"/>
</dbReference>
<proteinExistence type="predicted"/>
<dbReference type="AlphaFoldDB" id="A0A5C1Y8N3"/>
<sequence length="87" mass="9574">MITQYLLDFVSVMVGGLVSLIPPLPSGSTEMMSGLTDGIARFMETAAYLAPIVPYEVFPTITTYWLALVGVWGAYLVLRFVLWAANR</sequence>
<keyword evidence="1" id="KW-0472">Membrane</keyword>
<gene>
    <name evidence="2" type="ORF">FLP23_08335</name>
</gene>
<evidence type="ECO:0008006" key="4">
    <source>
        <dbReference type="Google" id="ProtNLM"/>
    </source>
</evidence>
<dbReference type="Proteomes" id="UP000322159">
    <property type="component" value="Chromosome"/>
</dbReference>
<dbReference type="RefSeq" id="WP_149325428.1">
    <property type="nucleotide sequence ID" value="NZ_CP043504.1"/>
</dbReference>
<organism evidence="2 3">
    <name type="scientific">Protaetiibacter larvae</name>
    <dbReference type="NCBI Taxonomy" id="2592654"/>
    <lineage>
        <taxon>Bacteria</taxon>
        <taxon>Bacillati</taxon>
        <taxon>Actinomycetota</taxon>
        <taxon>Actinomycetes</taxon>
        <taxon>Micrococcales</taxon>
        <taxon>Microbacteriaceae</taxon>
        <taxon>Protaetiibacter</taxon>
    </lineage>
</organism>
<feature type="transmembrane region" description="Helical" evidence="1">
    <location>
        <begin position="5"/>
        <end position="24"/>
    </location>
</feature>
<dbReference type="KEGG" id="lyk:FLP23_08335"/>
<name>A0A5C1Y8N3_9MICO</name>
<protein>
    <recommendedName>
        <fullName evidence="4">YggT family protein</fullName>
    </recommendedName>
</protein>
<keyword evidence="1" id="KW-1133">Transmembrane helix</keyword>
<reference evidence="2 3" key="1">
    <citation type="submission" date="2019-09" db="EMBL/GenBank/DDBJ databases">
        <title>Genome sequencing of strain KACC 19322.</title>
        <authorList>
            <person name="Heo J."/>
            <person name="Kim S.-J."/>
            <person name="Kim J.-S."/>
            <person name="Hong S.-B."/>
            <person name="Kwon S.-W."/>
        </authorList>
    </citation>
    <scope>NUCLEOTIDE SEQUENCE [LARGE SCALE GENOMIC DNA]</scope>
    <source>
        <strain evidence="2 3">KACC 19322</strain>
    </source>
</reference>
<accession>A0A5C1Y8N3</accession>
<evidence type="ECO:0000313" key="3">
    <source>
        <dbReference type="Proteomes" id="UP000322159"/>
    </source>
</evidence>
<evidence type="ECO:0000256" key="1">
    <source>
        <dbReference type="SAM" id="Phobius"/>
    </source>
</evidence>
<feature type="transmembrane region" description="Helical" evidence="1">
    <location>
        <begin position="64"/>
        <end position="85"/>
    </location>
</feature>
<keyword evidence="3" id="KW-1185">Reference proteome</keyword>
<keyword evidence="1" id="KW-0812">Transmembrane</keyword>
<evidence type="ECO:0000313" key="2">
    <source>
        <dbReference type="EMBL" id="QEO10010.1"/>
    </source>
</evidence>